<evidence type="ECO:0000256" key="4">
    <source>
        <dbReference type="ARBA" id="ARBA00022670"/>
    </source>
</evidence>
<keyword evidence="7" id="KW-1015">Disulfide bond</keyword>
<evidence type="ECO:0000256" key="1">
    <source>
        <dbReference type="ARBA" id="ARBA00001656"/>
    </source>
</evidence>
<dbReference type="InterPro" id="IPR018114">
    <property type="entry name" value="TRYPSIN_HIS"/>
</dbReference>
<dbReference type="InterPro" id="IPR009003">
    <property type="entry name" value="Peptidase_S1_PA"/>
</dbReference>
<comment type="caution">
    <text evidence="12">The sequence shown here is derived from an EMBL/GenBank/DDBJ whole genome shotgun (WGS) entry which is preliminary data.</text>
</comment>
<evidence type="ECO:0000259" key="10">
    <source>
        <dbReference type="PROSITE" id="PS01180"/>
    </source>
</evidence>
<comment type="catalytic activity">
    <reaction evidence="1">
        <text>Preferential cleavage: Arg-|-Xaa, Lys-|-Xaa.</text>
        <dbReference type="EC" id="3.4.21.10"/>
    </reaction>
</comment>
<proteinExistence type="predicted"/>
<feature type="domain" description="CUB" evidence="10">
    <location>
        <begin position="1"/>
        <end position="93"/>
    </location>
</feature>
<dbReference type="PROSITE" id="PS50240">
    <property type="entry name" value="TRYPSIN_DOM"/>
    <property type="match status" value="1"/>
</dbReference>
<evidence type="ECO:0000313" key="12">
    <source>
        <dbReference type="EMBL" id="KAK2188614.1"/>
    </source>
</evidence>
<reference evidence="12" key="1">
    <citation type="journal article" date="2023" name="Mol. Biol. Evol.">
        <title>Third-Generation Sequencing Reveals the Adaptive Role of the Epigenome in Three Deep-Sea Polychaetes.</title>
        <authorList>
            <person name="Perez M."/>
            <person name="Aroh O."/>
            <person name="Sun Y."/>
            <person name="Lan Y."/>
            <person name="Juniper S.K."/>
            <person name="Young C.R."/>
            <person name="Angers B."/>
            <person name="Qian P.Y."/>
        </authorList>
    </citation>
    <scope>NUCLEOTIDE SEQUENCE</scope>
    <source>
        <strain evidence="12">R07B-5</strain>
    </source>
</reference>
<protein>
    <recommendedName>
        <fullName evidence="3">Acrosin</fullName>
        <ecNumber evidence="2">3.4.21.10</ecNumber>
    </recommendedName>
</protein>
<dbReference type="InterPro" id="IPR001314">
    <property type="entry name" value="Peptidase_S1A"/>
</dbReference>
<keyword evidence="13" id="KW-1185">Reference proteome</keyword>
<keyword evidence="5 9" id="KW-0378">Hydrolase</keyword>
<dbReference type="EC" id="3.4.21.10" evidence="2"/>
<evidence type="ECO:0000256" key="5">
    <source>
        <dbReference type="ARBA" id="ARBA00022801"/>
    </source>
</evidence>
<dbReference type="GO" id="GO:0004252">
    <property type="term" value="F:serine-type endopeptidase activity"/>
    <property type="evidence" value="ECO:0007669"/>
    <property type="project" value="InterPro"/>
</dbReference>
<dbReference type="Gene3D" id="2.60.120.290">
    <property type="entry name" value="Spermadhesin, CUB domain"/>
    <property type="match status" value="1"/>
</dbReference>
<dbReference type="SMART" id="SM00020">
    <property type="entry name" value="Tryp_SPc"/>
    <property type="match status" value="1"/>
</dbReference>
<evidence type="ECO:0000256" key="9">
    <source>
        <dbReference type="RuleBase" id="RU363034"/>
    </source>
</evidence>
<dbReference type="Proteomes" id="UP001209878">
    <property type="component" value="Unassembled WGS sequence"/>
</dbReference>
<dbReference type="SUPFAM" id="SSF49854">
    <property type="entry name" value="Spermadhesin, CUB domain"/>
    <property type="match status" value="1"/>
</dbReference>
<name>A0AAD9UGK6_RIDPI</name>
<dbReference type="PRINTS" id="PR00722">
    <property type="entry name" value="CHYMOTRYPSIN"/>
</dbReference>
<sequence>MNCRWTIRAPRNKMVRIVVQFADIRCPDALELFNYRDGHSAYHLASVCGTETTNSVSNDDTAIYTDSAGAVVTFRSFAGEKKGRGFKLSYTIVDPEERPCGCPRIEPFVPGMSGGEAGNTMPLAPGSLPLPPGGLPVLPPNPRIVGGFEAVPFSWPWHASVGFYDVNFCGSAIINKRWVVTAAHCVGDPWEASDLDVTVGIYNTSNDKEASQQTISLTEMIIHPNYNPDNYENDIALLHLAEDIRWAPEVSPVCLPTRDVAANTMCVTTGWGKNEITWPDTLHQVKLPIVDMTVCRQPTWHGANITDNMLCAGYPEGGMDTCQGDSGSPLVCKVGRNWVLYGLTSWGKGVGCGDPNSPGVYTRVTRFMDWMNKYIHCKCSTENDLMYDLYTG</sequence>
<keyword evidence="4 9" id="KW-0645">Protease</keyword>
<evidence type="ECO:0000256" key="3">
    <source>
        <dbReference type="ARBA" id="ARBA00017161"/>
    </source>
</evidence>
<dbReference type="FunFam" id="2.40.10.10:FF:000003">
    <property type="entry name" value="Transmembrane serine protease 3"/>
    <property type="match status" value="1"/>
</dbReference>
<dbReference type="PANTHER" id="PTHR24252:SF8">
    <property type="entry name" value="ACROSIN"/>
    <property type="match status" value="1"/>
</dbReference>
<evidence type="ECO:0000259" key="11">
    <source>
        <dbReference type="PROSITE" id="PS50240"/>
    </source>
</evidence>
<dbReference type="Gene3D" id="2.40.10.10">
    <property type="entry name" value="Trypsin-like serine proteases"/>
    <property type="match status" value="1"/>
</dbReference>
<dbReference type="PROSITE" id="PS00135">
    <property type="entry name" value="TRYPSIN_SER"/>
    <property type="match status" value="1"/>
</dbReference>
<keyword evidence="6 9" id="KW-0720">Serine protease</keyword>
<dbReference type="InterPro" id="IPR043504">
    <property type="entry name" value="Peptidase_S1_PA_chymotrypsin"/>
</dbReference>
<feature type="domain" description="Peptidase S1" evidence="11">
    <location>
        <begin position="144"/>
        <end position="376"/>
    </location>
</feature>
<dbReference type="CDD" id="cd00190">
    <property type="entry name" value="Tryp_SPc"/>
    <property type="match status" value="1"/>
</dbReference>
<gene>
    <name evidence="12" type="ORF">NP493_127g04052</name>
</gene>
<dbReference type="Pfam" id="PF00089">
    <property type="entry name" value="Trypsin"/>
    <property type="match status" value="1"/>
</dbReference>
<evidence type="ECO:0000256" key="6">
    <source>
        <dbReference type="ARBA" id="ARBA00022825"/>
    </source>
</evidence>
<dbReference type="InterPro" id="IPR033116">
    <property type="entry name" value="TRYPSIN_SER"/>
</dbReference>
<evidence type="ECO:0000313" key="13">
    <source>
        <dbReference type="Proteomes" id="UP001209878"/>
    </source>
</evidence>
<dbReference type="InterPro" id="IPR001254">
    <property type="entry name" value="Trypsin_dom"/>
</dbReference>
<evidence type="ECO:0000256" key="8">
    <source>
        <dbReference type="PROSITE-ProRule" id="PRU00059"/>
    </source>
</evidence>
<dbReference type="Pfam" id="PF00431">
    <property type="entry name" value="CUB"/>
    <property type="match status" value="1"/>
</dbReference>
<dbReference type="PROSITE" id="PS01180">
    <property type="entry name" value="CUB"/>
    <property type="match status" value="1"/>
</dbReference>
<dbReference type="PROSITE" id="PS00134">
    <property type="entry name" value="TRYPSIN_HIS"/>
    <property type="match status" value="1"/>
</dbReference>
<accession>A0AAD9UGK6</accession>
<comment type="caution">
    <text evidence="8">Lacks conserved residue(s) required for the propagation of feature annotation.</text>
</comment>
<evidence type="ECO:0000256" key="2">
    <source>
        <dbReference type="ARBA" id="ARBA00012050"/>
    </source>
</evidence>
<organism evidence="12 13">
    <name type="scientific">Ridgeia piscesae</name>
    <name type="common">Tubeworm</name>
    <dbReference type="NCBI Taxonomy" id="27915"/>
    <lineage>
        <taxon>Eukaryota</taxon>
        <taxon>Metazoa</taxon>
        <taxon>Spiralia</taxon>
        <taxon>Lophotrochozoa</taxon>
        <taxon>Annelida</taxon>
        <taxon>Polychaeta</taxon>
        <taxon>Sedentaria</taxon>
        <taxon>Canalipalpata</taxon>
        <taxon>Sabellida</taxon>
        <taxon>Siboglinidae</taxon>
        <taxon>Ridgeia</taxon>
    </lineage>
</organism>
<evidence type="ECO:0000256" key="7">
    <source>
        <dbReference type="ARBA" id="ARBA00023157"/>
    </source>
</evidence>
<dbReference type="InterPro" id="IPR035914">
    <property type="entry name" value="Sperma_CUB_dom_sf"/>
</dbReference>
<dbReference type="GO" id="GO:0006508">
    <property type="term" value="P:proteolysis"/>
    <property type="evidence" value="ECO:0007669"/>
    <property type="project" value="UniProtKB-KW"/>
</dbReference>
<dbReference type="InterPro" id="IPR000859">
    <property type="entry name" value="CUB_dom"/>
</dbReference>
<dbReference type="PANTHER" id="PTHR24252">
    <property type="entry name" value="ACROSIN-RELATED"/>
    <property type="match status" value="1"/>
</dbReference>
<dbReference type="EMBL" id="JAODUO010000127">
    <property type="protein sequence ID" value="KAK2188614.1"/>
    <property type="molecule type" value="Genomic_DNA"/>
</dbReference>
<dbReference type="AlphaFoldDB" id="A0AAD9UGK6"/>
<dbReference type="SUPFAM" id="SSF50494">
    <property type="entry name" value="Trypsin-like serine proteases"/>
    <property type="match status" value="1"/>
</dbReference>
<dbReference type="CDD" id="cd00041">
    <property type="entry name" value="CUB"/>
    <property type="match status" value="1"/>
</dbReference>